<dbReference type="SUPFAM" id="SSF50044">
    <property type="entry name" value="SH3-domain"/>
    <property type="match status" value="1"/>
</dbReference>
<dbReference type="PANTHER" id="PTHR47775">
    <property type="entry name" value="BUD SITE SELECTION PROTEIN 14"/>
    <property type="match status" value="1"/>
</dbReference>
<feature type="compositionally biased region" description="Polar residues" evidence="3">
    <location>
        <begin position="1521"/>
        <end position="1540"/>
    </location>
</feature>
<dbReference type="InParanoid" id="A0A1V8TST1"/>
<protein>
    <recommendedName>
        <fullName evidence="4">SH3 domain-containing protein</fullName>
    </recommendedName>
</protein>
<feature type="compositionally biased region" description="Basic and acidic residues" evidence="3">
    <location>
        <begin position="1331"/>
        <end position="1341"/>
    </location>
</feature>
<feature type="region of interest" description="Disordered" evidence="3">
    <location>
        <begin position="803"/>
        <end position="846"/>
    </location>
</feature>
<dbReference type="EMBL" id="NAJO01000002">
    <property type="protein sequence ID" value="OQO14416.1"/>
    <property type="molecule type" value="Genomic_DNA"/>
</dbReference>
<feature type="compositionally biased region" description="Low complexity" evidence="3">
    <location>
        <begin position="713"/>
        <end position="749"/>
    </location>
</feature>
<dbReference type="PROSITE" id="PS50002">
    <property type="entry name" value="SH3"/>
    <property type="match status" value="1"/>
</dbReference>
<feature type="compositionally biased region" description="Low complexity" evidence="3">
    <location>
        <begin position="450"/>
        <end position="481"/>
    </location>
</feature>
<feature type="region of interest" description="Disordered" evidence="3">
    <location>
        <begin position="239"/>
        <end position="300"/>
    </location>
</feature>
<feature type="region of interest" description="Disordered" evidence="3">
    <location>
        <begin position="376"/>
        <end position="416"/>
    </location>
</feature>
<feature type="compositionally biased region" description="Low complexity" evidence="3">
    <location>
        <begin position="271"/>
        <end position="286"/>
    </location>
</feature>
<reference evidence="6" key="1">
    <citation type="submission" date="2017-03" db="EMBL/GenBank/DDBJ databases">
        <title>Genomes of endolithic fungi from Antarctica.</title>
        <authorList>
            <person name="Coleine C."/>
            <person name="Masonjones S."/>
            <person name="Stajich J.E."/>
        </authorList>
    </citation>
    <scope>NUCLEOTIDE SEQUENCE [LARGE SCALE GENOMIC DNA]</scope>
    <source>
        <strain evidence="6">CCFEE 5527</strain>
    </source>
</reference>
<gene>
    <name evidence="5" type="ORF">B0A48_01293</name>
</gene>
<feature type="compositionally biased region" description="Basic and acidic residues" evidence="3">
    <location>
        <begin position="1580"/>
        <end position="1598"/>
    </location>
</feature>
<feature type="compositionally biased region" description="Low complexity" evidence="3">
    <location>
        <begin position="496"/>
        <end position="513"/>
    </location>
</feature>
<dbReference type="InterPro" id="IPR001452">
    <property type="entry name" value="SH3_domain"/>
</dbReference>
<feature type="compositionally biased region" description="Polar residues" evidence="3">
    <location>
        <begin position="1276"/>
        <end position="1292"/>
    </location>
</feature>
<dbReference type="GO" id="GO:0051286">
    <property type="term" value="C:cell tip"/>
    <property type="evidence" value="ECO:0007669"/>
    <property type="project" value="TreeGrafter"/>
</dbReference>
<feature type="compositionally biased region" description="Basic residues" evidence="3">
    <location>
        <begin position="1198"/>
        <end position="1207"/>
    </location>
</feature>
<dbReference type="InterPro" id="IPR036028">
    <property type="entry name" value="SH3-like_dom_sf"/>
</dbReference>
<dbReference type="FunFam" id="2.30.30.40:FF:000035">
    <property type="entry name" value="SH3 domain containing protein"/>
    <property type="match status" value="1"/>
</dbReference>
<feature type="compositionally biased region" description="Basic and acidic residues" evidence="3">
    <location>
        <begin position="1063"/>
        <end position="1074"/>
    </location>
</feature>
<dbReference type="Proteomes" id="UP000192596">
    <property type="component" value="Unassembled WGS sequence"/>
</dbReference>
<dbReference type="Gene3D" id="2.30.30.40">
    <property type="entry name" value="SH3 Domains"/>
    <property type="match status" value="1"/>
</dbReference>
<feature type="compositionally biased region" description="Basic and acidic residues" evidence="3">
    <location>
        <begin position="1247"/>
        <end position="1267"/>
    </location>
</feature>
<feature type="compositionally biased region" description="Basic and acidic residues" evidence="3">
    <location>
        <begin position="1378"/>
        <end position="1389"/>
    </location>
</feature>
<evidence type="ECO:0000313" key="6">
    <source>
        <dbReference type="Proteomes" id="UP000192596"/>
    </source>
</evidence>
<feature type="compositionally biased region" description="Low complexity" evidence="3">
    <location>
        <begin position="1459"/>
        <end position="1479"/>
    </location>
</feature>
<evidence type="ECO:0000256" key="1">
    <source>
        <dbReference type="ARBA" id="ARBA00022443"/>
    </source>
</evidence>
<feature type="region of interest" description="Disordered" evidence="3">
    <location>
        <begin position="438"/>
        <end position="519"/>
    </location>
</feature>
<feature type="compositionally biased region" description="Pro residues" evidence="3">
    <location>
        <begin position="1482"/>
        <end position="1493"/>
    </location>
</feature>
<organism evidence="5 6">
    <name type="scientific">Cryoendolithus antarcticus</name>
    <dbReference type="NCBI Taxonomy" id="1507870"/>
    <lineage>
        <taxon>Eukaryota</taxon>
        <taxon>Fungi</taxon>
        <taxon>Dikarya</taxon>
        <taxon>Ascomycota</taxon>
        <taxon>Pezizomycotina</taxon>
        <taxon>Dothideomycetes</taxon>
        <taxon>Dothideomycetidae</taxon>
        <taxon>Cladosporiales</taxon>
        <taxon>Cladosporiaceae</taxon>
        <taxon>Cryoendolithus</taxon>
    </lineage>
</organism>
<feature type="compositionally biased region" description="Polar residues" evidence="3">
    <location>
        <begin position="405"/>
        <end position="416"/>
    </location>
</feature>
<dbReference type="GO" id="GO:0008104">
    <property type="term" value="P:intracellular protein localization"/>
    <property type="evidence" value="ECO:0007669"/>
    <property type="project" value="TreeGrafter"/>
</dbReference>
<feature type="compositionally biased region" description="Acidic residues" evidence="3">
    <location>
        <begin position="1224"/>
        <end position="1233"/>
    </location>
</feature>
<feature type="compositionally biased region" description="Polar residues" evidence="3">
    <location>
        <begin position="327"/>
        <end position="340"/>
    </location>
</feature>
<dbReference type="PANTHER" id="PTHR47775:SF1">
    <property type="entry name" value="BUD SITE SELECTION PROTEIN 14"/>
    <property type="match status" value="1"/>
</dbReference>
<evidence type="ECO:0000256" key="3">
    <source>
        <dbReference type="SAM" id="MobiDB-lite"/>
    </source>
</evidence>
<feature type="compositionally biased region" description="Acidic residues" evidence="3">
    <location>
        <begin position="907"/>
        <end position="916"/>
    </location>
</feature>
<feature type="region of interest" description="Disordered" evidence="3">
    <location>
        <begin position="878"/>
        <end position="948"/>
    </location>
</feature>
<feature type="region of interest" description="Disordered" evidence="3">
    <location>
        <begin position="1028"/>
        <end position="1089"/>
    </location>
</feature>
<feature type="domain" description="SH3" evidence="4">
    <location>
        <begin position="1110"/>
        <end position="1171"/>
    </location>
</feature>
<feature type="region of interest" description="Disordered" evidence="3">
    <location>
        <begin position="619"/>
        <end position="776"/>
    </location>
</feature>
<dbReference type="STRING" id="1507870.A0A1V8TST1"/>
<feature type="compositionally biased region" description="Polar residues" evidence="3">
    <location>
        <begin position="878"/>
        <end position="888"/>
    </location>
</feature>
<feature type="region of interest" description="Disordered" evidence="3">
    <location>
        <begin position="322"/>
        <end position="344"/>
    </location>
</feature>
<name>A0A1V8TST1_9PEZI</name>
<feature type="region of interest" description="Disordered" evidence="3">
    <location>
        <begin position="1224"/>
        <end position="1720"/>
    </location>
</feature>
<feature type="region of interest" description="Disordered" evidence="3">
    <location>
        <begin position="1184"/>
        <end position="1207"/>
    </location>
</feature>
<keyword evidence="6" id="KW-1185">Reference proteome</keyword>
<dbReference type="GO" id="GO:0030950">
    <property type="term" value="P:establishment or maintenance of actin cytoskeleton polarity"/>
    <property type="evidence" value="ECO:0007669"/>
    <property type="project" value="TreeGrafter"/>
</dbReference>
<feature type="compositionally biased region" description="Basic and acidic residues" evidence="3">
    <location>
        <begin position="1650"/>
        <end position="1666"/>
    </location>
</feature>
<accession>A0A1V8TST1</accession>
<feature type="compositionally biased region" description="Basic and acidic residues" evidence="3">
    <location>
        <begin position="1410"/>
        <end position="1425"/>
    </location>
</feature>
<feature type="compositionally biased region" description="Polar residues" evidence="3">
    <location>
        <begin position="1355"/>
        <end position="1377"/>
    </location>
</feature>
<feature type="compositionally biased region" description="Basic and acidic residues" evidence="3">
    <location>
        <begin position="803"/>
        <end position="825"/>
    </location>
</feature>
<feature type="compositionally biased region" description="Low complexity" evidence="3">
    <location>
        <begin position="678"/>
        <end position="697"/>
    </location>
</feature>
<feature type="compositionally biased region" description="Polar residues" evidence="3">
    <location>
        <begin position="698"/>
        <end position="708"/>
    </location>
</feature>
<dbReference type="OrthoDB" id="196165at2759"/>
<feature type="compositionally biased region" description="Polar residues" evidence="3">
    <location>
        <begin position="254"/>
        <end position="270"/>
    </location>
</feature>
<comment type="caution">
    <text evidence="5">The sequence shown here is derived from an EMBL/GenBank/DDBJ whole genome shotgun (WGS) entry which is preliminary data.</text>
</comment>
<feature type="compositionally biased region" description="Polar residues" evidence="3">
    <location>
        <begin position="765"/>
        <end position="776"/>
    </location>
</feature>
<proteinExistence type="predicted"/>
<keyword evidence="1 2" id="KW-0728">SH3 domain</keyword>
<dbReference type="GO" id="GO:0015630">
    <property type="term" value="C:microtubule cytoskeleton"/>
    <property type="evidence" value="ECO:0007669"/>
    <property type="project" value="TreeGrafter"/>
</dbReference>
<feature type="compositionally biased region" description="Low complexity" evidence="3">
    <location>
        <begin position="1697"/>
        <end position="1709"/>
    </location>
</feature>
<evidence type="ECO:0000259" key="4">
    <source>
        <dbReference type="PROSITE" id="PS50002"/>
    </source>
</evidence>
<sequence>MKKVDELLGGALPPSTVLQGMMQYEARREEDCQKLFDNVFVRLSGQEMQQQKDMVQMKHALEACATRHSDVPTASVRGMQELVRGLKEHAAKITEQSDGTLDCEVVKTAAAWVMKLLGEEARGTEEQVALTAVLNASYVQQNMKDVIGRLGAAEDRVCKLEAQVADMLVQQSSSLEQSNKAGQLLEVKCGNGEKMGLMVPKGQGFTPANQKRATSMKTVTMGSQGKAQPSETVVWMQMPPVDAPAPSHGAESAGHSQDNGTAKPTANPTTHHNSSISANNAGSSHITNGTADSKPANAKTAESVNASLALTNGKSNEIPTSKAAISEQAQRTSATPTASGITPAAASWGTLAPDLTKPLPPPPAAIRTGAAKVTLQTPGSSIASPLEIDDDAGKAPAKPKRAPASTSSRALNGSPTLTVPAATFKVSSRAAKSIALRGVPASPVSPPSPSSNTSNHSASSSSMSGMVTAPSSSASPDDAWGSSGGAKASDAKGRQTAATATASAPSATPLSSSWLDSEPDWAQSKAKTTVTVSSEYNPFRGTGGLTGRVPASALAQLDAASGPANKPFSPPRVMSLADAGIAAPNGDKKRAVEPFSMISGPTSKPSFGFQQSTVVLPTSSAVSAAGPQPESRMQESESTRGSSGSENKVSLRRSAVTIKSTPAVDVADQKMPMGAPQTTKVTPTSTSPFSTSTTSVSLQPGLTDVTNRTRLDPSASVYTTSSSPSSSFKATTPKLTQATPSTPPRTATTGGLSARAPAFSLPGAQRSSSSHASQIPTEMLGIMDAASREKFMAKLEQTMRGAACRDGKAETRPLGEAEVKPRRYTIDLQDPSAPSAAEHTKHPAPSTIAPHQAAEYQHVAAERHTEEQVLADAWNMAGQNGQQNNDPATNGEAAKEEGEGEGANGEEAGEGSDDDMMDRISSSPSIDDGECGRSLPGQRIMRDGGSQRAHVERAGINYPSAISPVRGEDLSLDSSPYMDAPRNLPLTLETSARDEWLSPTLHTPEESPLVGIARFGRFVSAEQRAMGEGRSGLDIARNRDAGSGSLPGAHRRTGLDLEEDDSVDGREGEPDSHDAGSVQRPLRSETFPVRSTSIRHSGYGGECLREIEDIDFEFVYALHTFVATVEGQANATKGDTMVLLDDSNSYWWLVRVVKDSSIGYLPAEHIETPTERLARLNKHRNIDLSQTMLGDNPEKSKNPLKKAIRRRNAKTVQFAAPTYVEASDYDYSSDEEEHATADPQAAAAQHVEPERGQPAEVEERNAPEEANVHATRRYSGDSTGKGPSSDGISKTSLDSKRSSIEDPQLSPKLVDRSEAAPLKSRKGTPRNTDSFLKDDSIETRKISLTPGLLRDDASSKISSTESTRNNSMESLVKTPSPQEEKIKTSAKDKKKDKKGGMLSGLFKSKKKEKRSGGKEDLESDAEKASLEMGRQAAQSPIQASPVDRVAPMGALAAVDNKSAPQEQSRARPQQQQQPIITTPVSAPQPQPAAPQPPGAFVAELEGSTGAVEMATGQEDHIERTLTPQPALQDSAPQSAMSTVANMLGMGPAVAKPPKAQRTKQRVELDDFDSPASDAGVNPFLEKEERERQSSSIDEERLSDSPVEINSGGPSGTFMHGTENIHIPQLGDAEGDDSPIDERSMSTSPSLIERPSSEDVAGRGVVEKADTDPDATPTATKTHSPAPTRLAPTRDLSPFLPSSPTTTTSSVTSPAHPQAPQPWNDSSLRAWLDAEEVKDMLYIIQHHAEPAKAVSAEHPMMKGLFQDQRRGLEGMNKELDDLLGGFLRGRGVEFT</sequence>
<evidence type="ECO:0000313" key="5">
    <source>
        <dbReference type="EMBL" id="OQO14416.1"/>
    </source>
</evidence>
<dbReference type="InterPro" id="IPR053039">
    <property type="entry name" value="Polarity_Bud-Selection_Reg"/>
</dbReference>
<evidence type="ECO:0000256" key="2">
    <source>
        <dbReference type="PROSITE-ProRule" id="PRU00192"/>
    </source>
</evidence>
<dbReference type="SMART" id="SM00326">
    <property type="entry name" value="SH3"/>
    <property type="match status" value="1"/>
</dbReference>